<dbReference type="GO" id="GO:0006270">
    <property type="term" value="P:DNA replication initiation"/>
    <property type="evidence" value="ECO:0007669"/>
    <property type="project" value="UniProtKB-UniRule"/>
</dbReference>
<evidence type="ECO:0000256" key="1">
    <source>
        <dbReference type="ARBA" id="ARBA00004123"/>
    </source>
</evidence>
<evidence type="ECO:0000256" key="4">
    <source>
        <dbReference type="ARBA" id="ARBA00022705"/>
    </source>
</evidence>
<dbReference type="InterPro" id="IPR040203">
    <property type="entry name" value="Sld2"/>
</dbReference>
<dbReference type="EMBL" id="CANTUO010000001">
    <property type="protein sequence ID" value="CAI5756032.1"/>
    <property type="molecule type" value="Genomic_DNA"/>
</dbReference>
<dbReference type="Gene3D" id="1.10.10.1460">
    <property type="match status" value="1"/>
</dbReference>
<comment type="similarity">
    <text evidence="2 7">Belongs to the SLD2 family.</text>
</comment>
<dbReference type="GO" id="GO:0003688">
    <property type="term" value="F:DNA replication origin binding"/>
    <property type="evidence" value="ECO:0007669"/>
    <property type="project" value="TreeGrafter"/>
</dbReference>
<proteinExistence type="inferred from homology"/>
<dbReference type="Proteomes" id="UP001152885">
    <property type="component" value="Unassembled WGS sequence"/>
</dbReference>
<keyword evidence="10" id="KW-1185">Reference proteome</keyword>
<feature type="region of interest" description="Disordered" evidence="8">
    <location>
        <begin position="48"/>
        <end position="140"/>
    </location>
</feature>
<name>A0A9W4XEV6_9ASCO</name>
<organism evidence="9 10">
    <name type="scientific">Candida verbasci</name>
    <dbReference type="NCBI Taxonomy" id="1227364"/>
    <lineage>
        <taxon>Eukaryota</taxon>
        <taxon>Fungi</taxon>
        <taxon>Dikarya</taxon>
        <taxon>Ascomycota</taxon>
        <taxon>Saccharomycotina</taxon>
        <taxon>Pichiomycetes</taxon>
        <taxon>Debaryomycetaceae</taxon>
        <taxon>Candida/Lodderomyces clade</taxon>
        <taxon>Candida</taxon>
    </lineage>
</organism>
<evidence type="ECO:0000256" key="7">
    <source>
        <dbReference type="RuleBase" id="RU367067"/>
    </source>
</evidence>
<dbReference type="AlphaFoldDB" id="A0A9W4XEV6"/>
<dbReference type="GO" id="GO:0000727">
    <property type="term" value="P:double-strand break repair via break-induced replication"/>
    <property type="evidence" value="ECO:0007669"/>
    <property type="project" value="TreeGrafter"/>
</dbReference>
<evidence type="ECO:0000313" key="9">
    <source>
        <dbReference type="EMBL" id="CAI5756032.1"/>
    </source>
</evidence>
<dbReference type="PANTHER" id="PTHR28124:SF1">
    <property type="entry name" value="DNA REPLICATION REGULATOR SLD2"/>
    <property type="match status" value="1"/>
</dbReference>
<dbReference type="GO" id="GO:0031261">
    <property type="term" value="C:DNA replication preinitiation complex"/>
    <property type="evidence" value="ECO:0007669"/>
    <property type="project" value="TreeGrafter"/>
</dbReference>
<sequence>MDVSELKQKIKDWEHEFKERNKRQPSKNDIKENIQIYKLYNLYKSMRKKNNVESPKKKVEEDIPNEIGPTPQANGRVRSIFDLNMTPPESSPLKSKSNKSNISNLTTFKHPMNPPNSPIKKISTPTKPKHNGLFTPSRHNNIEFETPKCLKSLITTPTNKKQLDVDFQISPSPFKHKSIGKKLVEVYNTSLKESEDTKLIETEEDEVKEVKDGDDQETEEVVDSTGKTFKKAKTQKRSTRRYKIAPRPIEETTTLDNVNIKDQITELTTKEKEKVEAYINSEEEEESEPELNIPGSPIKRTRKPITENYKRMKINDPRAKRFKRMRR</sequence>
<feature type="compositionally biased region" description="Low complexity" evidence="8">
    <location>
        <begin position="86"/>
        <end position="107"/>
    </location>
</feature>
<evidence type="ECO:0000256" key="2">
    <source>
        <dbReference type="ARBA" id="ARBA00007276"/>
    </source>
</evidence>
<dbReference type="OrthoDB" id="8775810at2759"/>
<protein>
    <recommendedName>
        <fullName evidence="3 7">DNA replication regulator SLD2</fullName>
    </recommendedName>
</protein>
<feature type="region of interest" description="Disordered" evidence="8">
    <location>
        <begin position="205"/>
        <end position="240"/>
    </location>
</feature>
<dbReference type="CDD" id="cd22289">
    <property type="entry name" value="RecQL4_SLD2_NTD"/>
    <property type="match status" value="1"/>
</dbReference>
<feature type="compositionally biased region" description="Basic residues" evidence="8">
    <location>
        <begin position="228"/>
        <end position="240"/>
    </location>
</feature>
<evidence type="ECO:0000256" key="3">
    <source>
        <dbReference type="ARBA" id="ARBA00018363"/>
    </source>
</evidence>
<feature type="region of interest" description="Disordered" evidence="8">
    <location>
        <begin position="279"/>
        <end position="327"/>
    </location>
</feature>
<evidence type="ECO:0000256" key="5">
    <source>
        <dbReference type="ARBA" id="ARBA00023242"/>
    </source>
</evidence>
<keyword evidence="6 7" id="KW-0131">Cell cycle</keyword>
<keyword evidence="5 7" id="KW-0539">Nucleus</keyword>
<comment type="function">
    <text evidence="7">Has a role in the initiation of DNA replication. Required at S-phase checkpoint.</text>
</comment>
<comment type="caution">
    <text evidence="9">The sequence shown here is derived from an EMBL/GenBank/DDBJ whole genome shotgun (WGS) entry which is preliminary data.</text>
</comment>
<evidence type="ECO:0000313" key="10">
    <source>
        <dbReference type="Proteomes" id="UP001152885"/>
    </source>
</evidence>
<evidence type="ECO:0000256" key="8">
    <source>
        <dbReference type="SAM" id="MobiDB-lite"/>
    </source>
</evidence>
<accession>A0A9W4XEV6</accession>
<evidence type="ECO:0000256" key="6">
    <source>
        <dbReference type="ARBA" id="ARBA00023306"/>
    </source>
</evidence>
<comment type="subcellular location">
    <subcellularLocation>
        <location evidence="1 7">Nucleus</location>
    </subcellularLocation>
</comment>
<feature type="compositionally biased region" description="Basic and acidic residues" evidence="8">
    <location>
        <begin position="304"/>
        <end position="319"/>
    </location>
</feature>
<dbReference type="InterPro" id="IPR021110">
    <property type="entry name" value="DNA_rep_checkpnt_protein"/>
</dbReference>
<dbReference type="PANTHER" id="PTHR28124">
    <property type="entry name" value="DNA REPLICATION REGULATOR SLD2"/>
    <property type="match status" value="1"/>
</dbReference>
<reference evidence="9" key="1">
    <citation type="submission" date="2022-12" db="EMBL/GenBank/DDBJ databases">
        <authorList>
            <person name="Brejova B."/>
        </authorList>
    </citation>
    <scope>NUCLEOTIDE SEQUENCE</scope>
</reference>
<feature type="compositionally biased region" description="Basic and acidic residues" evidence="8">
    <location>
        <begin position="50"/>
        <end position="61"/>
    </location>
</feature>
<dbReference type="GO" id="GO:0003697">
    <property type="term" value="F:single-stranded DNA binding"/>
    <property type="evidence" value="ECO:0007669"/>
    <property type="project" value="TreeGrafter"/>
</dbReference>
<gene>
    <name evidence="9" type="ORF">CANVERA_P0550</name>
</gene>
<dbReference type="GO" id="GO:1902977">
    <property type="term" value="P:mitotic DNA replication preinitiation complex assembly"/>
    <property type="evidence" value="ECO:0007669"/>
    <property type="project" value="TreeGrafter"/>
</dbReference>
<keyword evidence="4 7" id="KW-0235">DNA replication</keyword>
<dbReference type="Pfam" id="PF11719">
    <property type="entry name" value="Drc1-Sld2"/>
    <property type="match status" value="2"/>
</dbReference>